<evidence type="ECO:0000313" key="2">
    <source>
        <dbReference type="Proteomes" id="UP000284763"/>
    </source>
</evidence>
<keyword evidence="1" id="KW-0378">Hydrolase</keyword>
<name>A0A424YRF4_9EURY</name>
<dbReference type="Gene3D" id="3.20.20.140">
    <property type="entry name" value="Metal-dependent hydrolases"/>
    <property type="match status" value="1"/>
</dbReference>
<proteinExistence type="predicted"/>
<dbReference type="InterPro" id="IPR032466">
    <property type="entry name" value="Metal_Hydrolase"/>
</dbReference>
<dbReference type="InterPro" id="IPR001130">
    <property type="entry name" value="TatD-like"/>
</dbReference>
<accession>A0A424YRF4</accession>
<protein>
    <submittedName>
        <fullName evidence="1">Metal-dependent hydrolase</fullName>
    </submittedName>
</protein>
<reference evidence="1 2" key="1">
    <citation type="submission" date="2018-08" db="EMBL/GenBank/DDBJ databases">
        <title>The metabolism and importance of syntrophic acetate oxidation coupled to methane or sulfide production in haloalkaline environments.</title>
        <authorList>
            <person name="Timmers P.H.A."/>
            <person name="Vavourakis C.D."/>
            <person name="Sorokin D.Y."/>
            <person name="Sinninghe Damste J.S."/>
            <person name="Muyzer G."/>
            <person name="Stams A.J.M."/>
            <person name="Plugge C.M."/>
        </authorList>
    </citation>
    <scope>NUCLEOTIDE SEQUENCE [LARGE SCALE GENOMIC DNA]</scope>
    <source>
        <strain evidence="1">MSAO_Arc3</strain>
    </source>
</reference>
<organism evidence="1 2">
    <name type="scientific">Methanosalsum natronophilum</name>
    <dbReference type="NCBI Taxonomy" id="768733"/>
    <lineage>
        <taxon>Archaea</taxon>
        <taxon>Methanobacteriati</taxon>
        <taxon>Methanobacteriota</taxon>
        <taxon>Stenosarchaea group</taxon>
        <taxon>Methanomicrobia</taxon>
        <taxon>Methanosarcinales</taxon>
        <taxon>Methanosarcinaceae</taxon>
        <taxon>Methanosalsum</taxon>
    </lineage>
</organism>
<dbReference type="EMBL" id="QZAB01000510">
    <property type="protein sequence ID" value="RQD81460.1"/>
    <property type="molecule type" value="Genomic_DNA"/>
</dbReference>
<sequence length="281" mass="31436">MKPIMPILDNHMHIDPRGRGLNAIKDFKNAGGTHIILVSKPSWTLSAKTIENSNEYVAVYEETIDIAKKAREIGVTAFPVLGVHPAEITKLTESFKPKEAVEIMKSGIDIAASYVKEQYAIGIKSGRPHYPVSTEILDLSNEVMEYAFEVCAEINCAVQLHTEDTDEQTIIDISKRARKKGMPLEKVVKHFSPPLISEFTNAGIFPSVLSSKKAIDTALECGTRFMMETDYIDDNNRPGAVLGPKTVPKRTFSLLDIYGEEVFWKIHKDNPEKVYDIKIEV</sequence>
<dbReference type="SUPFAM" id="SSF51556">
    <property type="entry name" value="Metallo-dependent hydrolases"/>
    <property type="match status" value="1"/>
</dbReference>
<dbReference type="AlphaFoldDB" id="A0A424YRF4"/>
<dbReference type="InterPro" id="IPR011589">
    <property type="entry name" value="UCP004961"/>
</dbReference>
<dbReference type="Pfam" id="PF01026">
    <property type="entry name" value="TatD_DNase"/>
    <property type="match status" value="1"/>
</dbReference>
<dbReference type="PANTHER" id="PTHR42206:SF1">
    <property type="entry name" value="METAL-DEPENDENT HYDROLASE"/>
    <property type="match status" value="1"/>
</dbReference>
<dbReference type="PANTHER" id="PTHR42206">
    <property type="entry name" value="METAL-DEPENDENT HYDROLASE-RELATED"/>
    <property type="match status" value="1"/>
</dbReference>
<evidence type="ECO:0000313" key="1">
    <source>
        <dbReference type="EMBL" id="RQD81460.1"/>
    </source>
</evidence>
<gene>
    <name evidence="1" type="ORF">D5R95_08060</name>
</gene>
<comment type="caution">
    <text evidence="1">The sequence shown here is derived from an EMBL/GenBank/DDBJ whole genome shotgun (WGS) entry which is preliminary data.</text>
</comment>
<dbReference type="PIRSF" id="PIRSF004961">
    <property type="entry name" value="UCP004961_TatD"/>
    <property type="match status" value="1"/>
</dbReference>
<dbReference type="Proteomes" id="UP000284763">
    <property type="component" value="Unassembled WGS sequence"/>
</dbReference>
<dbReference type="GO" id="GO:0016788">
    <property type="term" value="F:hydrolase activity, acting on ester bonds"/>
    <property type="evidence" value="ECO:0007669"/>
    <property type="project" value="InterPro"/>
</dbReference>